<sequence length="63" mass="6259">MRDLLKILAAGGLLTVYALAAPALIGELTDAPRRTGAPMVAEAPEPFLPAGAPRAAVPVAGPA</sequence>
<proteinExistence type="predicted"/>
<accession>A0AA37HJI1</accession>
<name>A0AA37HJI1_9HYPH</name>
<evidence type="ECO:0000313" key="1">
    <source>
        <dbReference type="EMBL" id="GJD76842.1"/>
    </source>
</evidence>
<dbReference type="Proteomes" id="UP001055108">
    <property type="component" value="Unassembled WGS sequence"/>
</dbReference>
<evidence type="ECO:0000313" key="2">
    <source>
        <dbReference type="Proteomes" id="UP001055108"/>
    </source>
</evidence>
<reference evidence="1" key="2">
    <citation type="submission" date="2021-08" db="EMBL/GenBank/DDBJ databases">
        <authorList>
            <person name="Tani A."/>
            <person name="Ola A."/>
            <person name="Ogura Y."/>
            <person name="Katsura K."/>
            <person name="Hayashi T."/>
        </authorList>
    </citation>
    <scope>NUCLEOTIDE SEQUENCE</scope>
    <source>
        <strain evidence="1">NBRC 103626</strain>
    </source>
</reference>
<protein>
    <submittedName>
        <fullName evidence="1">Uncharacterized protein</fullName>
    </submittedName>
</protein>
<reference evidence="1" key="1">
    <citation type="journal article" date="2016" name="Front. Microbiol.">
        <title>Genome Sequence of the Piezophilic, Mesophilic Sulfate-Reducing Bacterium Desulfovibrio indicus J2T.</title>
        <authorList>
            <person name="Cao J."/>
            <person name="Maignien L."/>
            <person name="Shao Z."/>
            <person name="Alain K."/>
            <person name="Jebbar M."/>
        </authorList>
    </citation>
    <scope>NUCLEOTIDE SEQUENCE</scope>
    <source>
        <strain evidence="1">NBRC 103626</strain>
    </source>
</reference>
<dbReference type="EMBL" id="BPQM01000002">
    <property type="protein sequence ID" value="GJD76842.1"/>
    <property type="molecule type" value="Genomic_DNA"/>
</dbReference>
<organism evidence="1 2">
    <name type="scientific">Methylobacterium gregans</name>
    <dbReference type="NCBI Taxonomy" id="374424"/>
    <lineage>
        <taxon>Bacteria</taxon>
        <taxon>Pseudomonadati</taxon>
        <taxon>Pseudomonadota</taxon>
        <taxon>Alphaproteobacteria</taxon>
        <taxon>Hyphomicrobiales</taxon>
        <taxon>Methylobacteriaceae</taxon>
        <taxon>Methylobacterium</taxon>
    </lineage>
</organism>
<dbReference type="AlphaFoldDB" id="A0AA37HJI1"/>
<gene>
    <name evidence="1" type="ORF">NBEOAGPD_0043</name>
</gene>
<comment type="caution">
    <text evidence="1">The sequence shown here is derived from an EMBL/GenBank/DDBJ whole genome shotgun (WGS) entry which is preliminary data.</text>
</comment>
<dbReference type="RefSeq" id="WP_238300344.1">
    <property type="nucleotide sequence ID" value="NZ_BPQM01000002.1"/>
</dbReference>
<keyword evidence="2" id="KW-1185">Reference proteome</keyword>